<keyword evidence="2" id="KW-0328">Glycosyltransferase</keyword>
<reference evidence="7 8" key="1">
    <citation type="submission" date="2021-05" db="EMBL/GenBank/DDBJ databases">
        <title>Isolation, identification, and the growth promoting effects of Pantoea dispersa strain YSD J2 from the aboveground leaves of Cyperus esculentus L.Var. Sativus.</title>
        <authorList>
            <person name="Wang S."/>
            <person name="Tang X.M."/>
            <person name="Huang Y.N."/>
        </authorList>
    </citation>
    <scope>NUCLEOTIDE SEQUENCE [LARGE SCALE GENOMIC DNA]</scope>
    <source>
        <strain evidence="8">YSD YN2</strain>
    </source>
</reference>
<dbReference type="Gene3D" id="1.25.40.10">
    <property type="entry name" value="Tetratricopeptide repeat domain"/>
    <property type="match status" value="2"/>
</dbReference>
<evidence type="ECO:0000313" key="7">
    <source>
        <dbReference type="EMBL" id="UYU30620.1"/>
    </source>
</evidence>
<feature type="domain" description="O-GlcNAc transferase C-terminal" evidence="6">
    <location>
        <begin position="410"/>
        <end position="586"/>
    </location>
</feature>
<dbReference type="SUPFAM" id="SSF53756">
    <property type="entry name" value="UDP-Glycosyltransferase/glycogen phosphorylase"/>
    <property type="match status" value="1"/>
</dbReference>
<dbReference type="EMBL" id="CP074352">
    <property type="protein sequence ID" value="UYU30620.1"/>
    <property type="molecule type" value="Genomic_DNA"/>
</dbReference>
<keyword evidence="5" id="KW-0802">TPR repeat</keyword>
<proteinExistence type="predicted"/>
<keyword evidence="4" id="KW-0677">Repeat</keyword>
<dbReference type="SUPFAM" id="SSF48452">
    <property type="entry name" value="TPR-like"/>
    <property type="match status" value="1"/>
</dbReference>
<evidence type="ECO:0000256" key="1">
    <source>
        <dbReference type="ARBA" id="ARBA00004922"/>
    </source>
</evidence>
<name>A0ABY6J9X6_9ENTR</name>
<dbReference type="PANTHER" id="PTHR44835">
    <property type="entry name" value="UDP-N-ACETYLGLUCOSAMINE--PEPTIDE N-ACETYLGLUCOSAMINYLTRANSFERASE SPINDLY-RELATED"/>
    <property type="match status" value="1"/>
</dbReference>
<dbReference type="RefSeq" id="WP_264384333.1">
    <property type="nucleotide sequence ID" value="NZ_CP074352.1"/>
</dbReference>
<organism evidence="7 8">
    <name type="scientific">Siccibacter colletis</name>
    <dbReference type="NCBI Taxonomy" id="1505757"/>
    <lineage>
        <taxon>Bacteria</taxon>
        <taxon>Pseudomonadati</taxon>
        <taxon>Pseudomonadota</taxon>
        <taxon>Gammaproteobacteria</taxon>
        <taxon>Enterobacterales</taxon>
        <taxon>Enterobacteriaceae</taxon>
        <taxon>Siccibacter</taxon>
    </lineage>
</organism>
<keyword evidence="3" id="KW-0808">Transferase</keyword>
<evidence type="ECO:0000256" key="2">
    <source>
        <dbReference type="ARBA" id="ARBA00022676"/>
    </source>
</evidence>
<dbReference type="Gene3D" id="3.40.50.11380">
    <property type="match status" value="1"/>
</dbReference>
<dbReference type="Proteomes" id="UP001156318">
    <property type="component" value="Chromosome"/>
</dbReference>
<dbReference type="InterPro" id="IPR051939">
    <property type="entry name" value="Glycosyltr_41/O-GlcNAc_trsf"/>
</dbReference>
<keyword evidence="8" id="KW-1185">Reference proteome</keyword>
<evidence type="ECO:0000256" key="3">
    <source>
        <dbReference type="ARBA" id="ARBA00022679"/>
    </source>
</evidence>
<dbReference type="InterPro" id="IPR029489">
    <property type="entry name" value="OGT/SEC/SPY_C"/>
</dbReference>
<dbReference type="Gene3D" id="3.40.50.150">
    <property type="entry name" value="Vaccinia Virus protein VP39"/>
    <property type="match status" value="1"/>
</dbReference>
<evidence type="ECO:0000256" key="4">
    <source>
        <dbReference type="ARBA" id="ARBA00022737"/>
    </source>
</evidence>
<dbReference type="Gene3D" id="3.40.50.2000">
    <property type="entry name" value="Glycogen Phosphorylase B"/>
    <property type="match status" value="1"/>
</dbReference>
<feature type="domain" description="O-GlcNAc transferase C-terminal" evidence="6">
    <location>
        <begin position="232"/>
        <end position="400"/>
    </location>
</feature>
<comment type="pathway">
    <text evidence="1">Protein modification; protein glycosylation.</text>
</comment>
<dbReference type="InterPro" id="IPR011990">
    <property type="entry name" value="TPR-like_helical_dom_sf"/>
</dbReference>
<dbReference type="PANTHER" id="PTHR44835:SF1">
    <property type="entry name" value="PROTEIN O-GLCNAC TRANSFERASE"/>
    <property type="match status" value="1"/>
</dbReference>
<evidence type="ECO:0000313" key="8">
    <source>
        <dbReference type="Proteomes" id="UP001156318"/>
    </source>
</evidence>
<gene>
    <name evidence="7" type="ORF">KFZ77_12085</name>
</gene>
<evidence type="ECO:0000256" key="5">
    <source>
        <dbReference type="ARBA" id="ARBA00022803"/>
    </source>
</evidence>
<protein>
    <recommendedName>
        <fullName evidence="6">O-GlcNAc transferase C-terminal domain-containing protein</fullName>
    </recommendedName>
</protein>
<sequence>MKKSLAKPAPHANKAADPAVNKKIHLALDWLSTQPENSLALVDELLAKDAGNPLLWVIATKANQRLGQFFQADECVDKALKIAPDYIEAIYAKSDLLYRSDRLAEAEIYLTDAVTRIGKSESRPLRSLFATVLQKQKKYEQAQAIYQELTDEAPDNWLYWNNLGMVGQDLSQFAAMDAAYVKSCAVTKDNPTPYFNRIVGAHYDPERSAEEILQMCRDWQQKFAPKSVVRAVAKNKAADKRLRIGLISDGLRSHPVGQMITLGLGNIPESQIEFYAYSTNYKEDHLTHRIKRMCAKWQVIEHISPVELDKIIRADQIDILFDLSGYNANSRMQTMQLAPAPVQIKWVGGLISSTGLETMDYLLSDGIETPEGSDALYTEKLIRMPDDYICYDPPFYLPSVNENPVKTNGYITFGCFNNASKINDPLLAQWAALLHRVPDSRLFLKSFNFDNVSLSEHVLSTLESHGITRDRVRIEGASPHQALLASYHDVDIALDPWPYSGGLTTCEAMAMGVPVVTLPGPTFAGRHSASHLVNAGLQELVASDWENYLDITVGLAHDLDSLAIIRSNLRDILLASPVCDAQRFAKHFSEAMRAVWQRYCEGKAPAALTLSHEHAPQFADDAEPMTLAMPAGAAVESTAVQSNDFAFKTGGKIFMMDYGGNFATGGKFITLSGLDAFWFILMDTVGAVQDDHLPLRKKAIQHIKLHALGDGEMQPVYICLDNAHSSNLKPLGGSGAQVITEVQAQSSRLDEIHGLDKLEWFVLDNRFDLQAVLAHGQRILSGCLAIEVRVTFDDIHENQMSFDAIRRALGEFGLTFHAFTATEQAQPLVSEAFGTLDSSKMTAASALFIPSAQRMKVLDDQQRERLAFIMHAAYGLKDVAYSVFKAGSAERAEDYLGSMQGQESTTSAPAANKSIIPDMPRMSLRETELFERHLKNAGSYFEFGSGGSTKLATRNNVEVWGVESDKFWVDTLHKEAGPLCKVDYVDIGPTKAWGYPVDDTHKEKFTDYSEAILKHDRAFDLILVDGRFRVACTLNAIKHTLKKQQNPADTLIYIHDFWDRADYHVVLEFLDTEQVAESAGLFRVKKNINPALLEKVLEKYKYVAV</sequence>
<dbReference type="Pfam" id="PF13844">
    <property type="entry name" value="Glyco_transf_41"/>
    <property type="match status" value="2"/>
</dbReference>
<accession>A0ABY6J9X6</accession>
<evidence type="ECO:0000259" key="6">
    <source>
        <dbReference type="Pfam" id="PF13844"/>
    </source>
</evidence>
<dbReference type="InterPro" id="IPR029063">
    <property type="entry name" value="SAM-dependent_MTases_sf"/>
</dbReference>